<proteinExistence type="inferred from homology"/>
<dbReference type="AlphaFoldDB" id="A0A1A8W4Q0"/>
<evidence type="ECO:0000256" key="2">
    <source>
        <dbReference type="ARBA" id="ARBA00022574"/>
    </source>
</evidence>
<dbReference type="Gene3D" id="2.130.10.10">
    <property type="entry name" value="YVTN repeat-like/Quinoprotein amine dehydrogenase"/>
    <property type="match status" value="1"/>
</dbReference>
<keyword evidence="3" id="KW-0677">Repeat</keyword>
<dbReference type="InterPro" id="IPR001680">
    <property type="entry name" value="WD40_rpt"/>
</dbReference>
<dbReference type="SMART" id="SM00320">
    <property type="entry name" value="WD40"/>
    <property type="match status" value="5"/>
</dbReference>
<dbReference type="PANTHER" id="PTHR44019">
    <property type="entry name" value="WD REPEAT-CONTAINING PROTEIN 55"/>
    <property type="match status" value="1"/>
</dbReference>
<gene>
    <name evidence="4" type="ORF">PMALA_014980</name>
</gene>
<sequence>MYTPIKCKASVFDVEFHPKLDLLCAGLFDGNLILYKLKKDVKQNEEQDVEHNEDEKKKFEKIWHIYNHEKTIRCVSFSKKGKTILSASSDNKCALTDITGKVIWTNTCHKNLISSILFTSLNTFLTADEIGVIKHWDVRDKSKKPIHKIKVYDDIISSMLLDHNEKSIIVSSGGHLSHFDILYKKEITSHTISIEYKDDLLCSQLIAHNSKIVCTTINGDIIIFSKEPWGNIDGKIKASKEMINTFVKLDEYIILFGTYDGLIKAAHFHPNKVGDIIARHDAAEGIEKLTINKKKNILASISHDYSINFYPIRMNSSYISGKSKKKKKPFFRDL</sequence>
<dbReference type="InterPro" id="IPR050505">
    <property type="entry name" value="WDR55/POC1"/>
</dbReference>
<dbReference type="InterPro" id="IPR015943">
    <property type="entry name" value="WD40/YVTN_repeat-like_dom_sf"/>
</dbReference>
<dbReference type="Proteomes" id="UP000078597">
    <property type="component" value="Unassembled WGS sequence"/>
</dbReference>
<reference evidence="5" key="1">
    <citation type="submission" date="2016-05" db="EMBL/GenBank/DDBJ databases">
        <authorList>
            <person name="Naeem Raeece"/>
        </authorList>
    </citation>
    <scope>NUCLEOTIDE SEQUENCE [LARGE SCALE GENOMIC DNA]</scope>
</reference>
<keyword evidence="2" id="KW-0853">WD repeat</keyword>
<dbReference type="VEuPathDB" id="PlasmoDB:PmUG01_10018200"/>
<evidence type="ECO:0000256" key="3">
    <source>
        <dbReference type="ARBA" id="ARBA00022737"/>
    </source>
</evidence>
<evidence type="ECO:0000256" key="1">
    <source>
        <dbReference type="ARBA" id="ARBA00007625"/>
    </source>
</evidence>
<dbReference type="PANTHER" id="PTHR44019:SF20">
    <property type="entry name" value="WD REPEAT-CONTAINING PROTEIN 55"/>
    <property type="match status" value="1"/>
</dbReference>
<evidence type="ECO:0000313" key="4">
    <source>
        <dbReference type="EMBL" id="SBS86126.1"/>
    </source>
</evidence>
<organism evidence="4 5">
    <name type="scientific">Plasmodium malariae</name>
    <dbReference type="NCBI Taxonomy" id="5858"/>
    <lineage>
        <taxon>Eukaryota</taxon>
        <taxon>Sar</taxon>
        <taxon>Alveolata</taxon>
        <taxon>Apicomplexa</taxon>
        <taxon>Aconoidasida</taxon>
        <taxon>Haemosporida</taxon>
        <taxon>Plasmodiidae</taxon>
        <taxon>Plasmodium</taxon>
        <taxon>Plasmodium (Plasmodium)</taxon>
    </lineage>
</organism>
<dbReference type="Pfam" id="PF24796">
    <property type="entry name" value="WDR55"/>
    <property type="match status" value="1"/>
</dbReference>
<dbReference type="SUPFAM" id="SSF50978">
    <property type="entry name" value="WD40 repeat-like"/>
    <property type="match status" value="1"/>
</dbReference>
<comment type="similarity">
    <text evidence="1">Belongs to the WD repeat WDR55 family.</text>
</comment>
<evidence type="ECO:0000313" key="5">
    <source>
        <dbReference type="Proteomes" id="UP000078597"/>
    </source>
</evidence>
<dbReference type="InterPro" id="IPR036322">
    <property type="entry name" value="WD40_repeat_dom_sf"/>
</dbReference>
<name>A0A1A8W4Q0_PLAMA</name>
<accession>A0A1A8W4Q0</accession>
<protein>
    <submittedName>
        <fullName evidence="4">Nucleolar Jumonji domain interacting protein, putative</fullName>
    </submittedName>
</protein>
<dbReference type="EMBL" id="FLQW01000809">
    <property type="protein sequence ID" value="SBS86126.1"/>
    <property type="molecule type" value="Genomic_DNA"/>
</dbReference>